<dbReference type="GO" id="GO:0022857">
    <property type="term" value="F:transmembrane transporter activity"/>
    <property type="evidence" value="ECO:0007669"/>
    <property type="project" value="UniProtKB-UniRule"/>
</dbReference>
<dbReference type="GO" id="GO:0005886">
    <property type="term" value="C:plasma membrane"/>
    <property type="evidence" value="ECO:0007669"/>
    <property type="project" value="UniProtKB-SubCell"/>
</dbReference>
<feature type="domain" description="Tripartite ATP-independent periplasmic transporters DctQ component" evidence="8">
    <location>
        <begin position="62"/>
        <end position="173"/>
    </location>
</feature>
<keyword evidence="6 7" id="KW-0472">Membrane</keyword>
<keyword evidence="5 7" id="KW-1133">Transmembrane helix</keyword>
<sequence length="192" mass="20931">MHRIMMSISRGMAILGGIVLTLLIVLTCVSVLGRGMNTFLHWDVIEGAIPGVAKTLQNTFGPVLGDYELVEAGIAFSIFAFMPLCTITAGHASVDIVTMRFGARVNRFISVIVGLLFAGVFTLIALRLYEGMASKMEYNETTFLIQFPIWWAYALSLFGAAVTAVVGIYMAVVRIIEFATMRTIAEGAEVEH</sequence>
<dbReference type="Pfam" id="PF04290">
    <property type="entry name" value="DctQ"/>
    <property type="match status" value="1"/>
</dbReference>
<evidence type="ECO:0000256" key="5">
    <source>
        <dbReference type="ARBA" id="ARBA00022989"/>
    </source>
</evidence>
<feature type="transmembrane region" description="Helical" evidence="7">
    <location>
        <begin position="12"/>
        <end position="33"/>
    </location>
</feature>
<feature type="transmembrane region" description="Helical" evidence="7">
    <location>
        <begin position="74"/>
        <end position="96"/>
    </location>
</feature>
<reference evidence="9" key="1">
    <citation type="submission" date="2022-07" db="EMBL/GenBank/DDBJ databases">
        <authorList>
            <person name="Otstavnykh N."/>
            <person name="Isaeva M."/>
            <person name="Bystritskaya E."/>
        </authorList>
    </citation>
    <scope>NUCLEOTIDE SEQUENCE</scope>
    <source>
        <strain evidence="9">10Alg 79</strain>
    </source>
</reference>
<comment type="similarity">
    <text evidence="7">Belongs to the TRAP transporter small permease family.</text>
</comment>
<evidence type="ECO:0000256" key="6">
    <source>
        <dbReference type="ARBA" id="ARBA00023136"/>
    </source>
</evidence>
<gene>
    <name evidence="9" type="ORF">NOI20_12905</name>
</gene>
<evidence type="ECO:0000259" key="8">
    <source>
        <dbReference type="Pfam" id="PF04290"/>
    </source>
</evidence>
<dbReference type="EMBL" id="JANFFA010000003">
    <property type="protein sequence ID" value="MDQ2095014.1"/>
    <property type="molecule type" value="Genomic_DNA"/>
</dbReference>
<keyword evidence="4 7" id="KW-0812">Transmembrane</keyword>
<organism evidence="9 10">
    <name type="scientific">Rhodalgimonas zhirmunskyi</name>
    <dbReference type="NCBI Taxonomy" id="2964767"/>
    <lineage>
        <taxon>Bacteria</taxon>
        <taxon>Pseudomonadati</taxon>
        <taxon>Pseudomonadota</taxon>
        <taxon>Alphaproteobacteria</taxon>
        <taxon>Rhodobacterales</taxon>
        <taxon>Roseobacteraceae</taxon>
        <taxon>Rhodalgimonas</taxon>
    </lineage>
</organism>
<reference evidence="9" key="2">
    <citation type="submission" date="2023-04" db="EMBL/GenBank/DDBJ databases">
        <title>'Rhodoalgimonas zhirmunskyi' gen. nov., isolated from a red alga.</title>
        <authorList>
            <person name="Nedashkovskaya O.I."/>
            <person name="Otstavnykh N.Y."/>
            <person name="Bystritskaya E.P."/>
            <person name="Balabanova L.A."/>
            <person name="Isaeva M.P."/>
        </authorList>
    </citation>
    <scope>NUCLEOTIDE SEQUENCE</scope>
    <source>
        <strain evidence="9">10Alg 79</strain>
    </source>
</reference>
<accession>A0AAJ1X6A5</accession>
<comment type="subcellular location">
    <subcellularLocation>
        <location evidence="7">Cell inner membrane</location>
        <topology evidence="7">Multi-pass membrane protein</topology>
    </subcellularLocation>
    <subcellularLocation>
        <location evidence="1">Cell membrane</location>
        <topology evidence="1">Multi-pass membrane protein</topology>
    </subcellularLocation>
</comment>
<comment type="function">
    <text evidence="7">Part of the tripartite ATP-independent periplasmic (TRAP) transport system.</text>
</comment>
<dbReference type="InterPro" id="IPR055348">
    <property type="entry name" value="DctQ"/>
</dbReference>
<proteinExistence type="inferred from homology"/>
<comment type="caution">
    <text evidence="9">The sequence shown here is derived from an EMBL/GenBank/DDBJ whole genome shotgun (WGS) entry which is preliminary data.</text>
</comment>
<feature type="transmembrane region" description="Helical" evidence="7">
    <location>
        <begin position="149"/>
        <end position="172"/>
    </location>
</feature>
<keyword evidence="3" id="KW-1003">Cell membrane</keyword>
<evidence type="ECO:0000313" key="10">
    <source>
        <dbReference type="Proteomes" id="UP001227162"/>
    </source>
</evidence>
<name>A0AAJ1X6A5_9RHOB</name>
<comment type="subunit">
    <text evidence="7">The complex comprises the extracytoplasmic solute receptor protein and the two transmembrane proteins.</text>
</comment>
<dbReference type="AlphaFoldDB" id="A0AAJ1X6A5"/>
<keyword evidence="2 7" id="KW-0813">Transport</keyword>
<evidence type="ECO:0000313" key="9">
    <source>
        <dbReference type="EMBL" id="MDQ2095014.1"/>
    </source>
</evidence>
<keyword evidence="10" id="KW-1185">Reference proteome</keyword>
<evidence type="ECO:0000256" key="4">
    <source>
        <dbReference type="ARBA" id="ARBA00022692"/>
    </source>
</evidence>
<protein>
    <recommendedName>
        <fullName evidence="7">TRAP transporter small permease protein</fullName>
    </recommendedName>
</protein>
<keyword evidence="7" id="KW-0997">Cell inner membrane</keyword>
<feature type="transmembrane region" description="Helical" evidence="7">
    <location>
        <begin position="108"/>
        <end position="129"/>
    </location>
</feature>
<evidence type="ECO:0000256" key="1">
    <source>
        <dbReference type="ARBA" id="ARBA00004651"/>
    </source>
</evidence>
<evidence type="ECO:0000256" key="3">
    <source>
        <dbReference type="ARBA" id="ARBA00022475"/>
    </source>
</evidence>
<evidence type="ECO:0000256" key="2">
    <source>
        <dbReference type="ARBA" id="ARBA00022448"/>
    </source>
</evidence>
<dbReference type="Proteomes" id="UP001227162">
    <property type="component" value="Unassembled WGS sequence"/>
</dbReference>
<evidence type="ECO:0000256" key="7">
    <source>
        <dbReference type="RuleBase" id="RU369079"/>
    </source>
</evidence>